<organism evidence="1 2">
    <name type="scientific">Uabimicrobium amorphum</name>
    <dbReference type="NCBI Taxonomy" id="2596890"/>
    <lineage>
        <taxon>Bacteria</taxon>
        <taxon>Pseudomonadati</taxon>
        <taxon>Planctomycetota</taxon>
        <taxon>Candidatus Uabimicrobiia</taxon>
        <taxon>Candidatus Uabimicrobiales</taxon>
        <taxon>Candidatus Uabimicrobiaceae</taxon>
        <taxon>Candidatus Uabimicrobium</taxon>
    </lineage>
</organism>
<protein>
    <submittedName>
        <fullName evidence="1">Uncharacterized protein</fullName>
    </submittedName>
</protein>
<dbReference type="RefSeq" id="WP_151970222.1">
    <property type="nucleotide sequence ID" value="NZ_AP019860.1"/>
</dbReference>
<evidence type="ECO:0000313" key="1">
    <source>
        <dbReference type="EMBL" id="BBM86148.1"/>
    </source>
</evidence>
<name>A0A5S9IQC4_UABAM</name>
<evidence type="ECO:0000313" key="2">
    <source>
        <dbReference type="Proteomes" id="UP000326354"/>
    </source>
</evidence>
<dbReference type="AlphaFoldDB" id="A0A5S9IQC4"/>
<proteinExistence type="predicted"/>
<sequence>MNKTNLYFFVVLLFSSIFVGSQPALLEEITGGWDDDVRNEIKDNIVSLVANLQSEIATVENSFAKKIEDIDFRKLSATDLKRLFKVFDRYHQFSEQCHKYILLHGELFFEALAMAYDEDPDSNESKWGDAMERDAQKVRFSLQKLFQSKFCASEELREVYRDKFDILHGPLWKDMTKGLDELNDKIEDLEKNLLRPTLSPTSLSKRPSSPPVVTLNRTVNFVADENQTKKEDLLQRLNKDIRPLRVEATKIAVDENGLVYTFKGKVKLSIGENSAVYFLCEANDAAQDLVSLDLTQMLIEGSGALNVYTRDNKKVATIFKNSFKFHFGEGMKALEEGIQQVQTRIQERAKTYGEIGEASLEDIPQELREDLKGKIPDVSKHQATSSLIDLRDRIKKDFEQGLVMSFDLRKSSFNEFLSEIEISGAPIQIFSLTLSQKEIIVTGSIFFEVESVGFNAELTSLTISEKGIEGTSLAHIKELSLACCKIEDLYFDFMVKINNGKLGILVRQVRGRVEISDVGGLILENLSFTKDGKLDGIVIGCKFPPSMKISLIPPFPIFLRGVFGGIKGIVEPPIEFRAGAMIEIGDSSLVAIDHLELIIKFGKDPSITAKATKIKILKEPLKSVTTLHFSKKGFTGKSKVNFNFGIGDGDMNVVLALLANGDYFAIVDAEYQIGKEFRKKLQADIKNKIQNKCKLIPSNVLNGVVEQMPNFTANLKGMLRKGPFAKIDATGEVTVLVTCRLRWAISYEDNKFKVTPSISLDTKQLEKVGREFLAKKMQEEIKKNLEKATKAAQKFASRAKSFAKKLKSPF</sequence>
<reference evidence="1 2" key="1">
    <citation type="submission" date="2019-08" db="EMBL/GenBank/DDBJ databases">
        <title>Complete genome sequence of Candidatus Uab amorphum.</title>
        <authorList>
            <person name="Shiratori T."/>
            <person name="Suzuki S."/>
            <person name="Kakizawa Y."/>
            <person name="Ishida K."/>
        </authorList>
    </citation>
    <scope>NUCLEOTIDE SEQUENCE [LARGE SCALE GENOMIC DNA]</scope>
    <source>
        <strain evidence="1 2">SRT547</strain>
    </source>
</reference>
<gene>
    <name evidence="1" type="ORF">UABAM_04534</name>
</gene>
<dbReference type="Proteomes" id="UP000326354">
    <property type="component" value="Chromosome"/>
</dbReference>
<accession>A0A5S9IQC4</accession>
<dbReference type="EMBL" id="AP019860">
    <property type="protein sequence ID" value="BBM86148.1"/>
    <property type="molecule type" value="Genomic_DNA"/>
</dbReference>
<keyword evidence="2" id="KW-1185">Reference proteome</keyword>
<dbReference type="KEGG" id="uam:UABAM_04534"/>